<sequence>MKLEDTAALSHPALVAGPLLTLAGLTWDNSSIGGPSAQLPCPGTLAPSGVHPAAAASCGDPLWPALDCASPGPALDCAPPGPALDCAPPGPALDCALPGPPLDVAPPGPPWMSPLLVLQIPTASLVLRSSNN</sequence>
<dbReference type="EMBL" id="JANIIK010000116">
    <property type="protein sequence ID" value="KAJ3588343.1"/>
    <property type="molecule type" value="Genomic_DNA"/>
</dbReference>
<reference evidence="1" key="1">
    <citation type="submission" date="2022-07" db="EMBL/GenBank/DDBJ databases">
        <title>Chromosome-level genome of Muraenolepis orangiensis.</title>
        <authorList>
            <person name="Kim J."/>
        </authorList>
    </citation>
    <scope>NUCLEOTIDE SEQUENCE</scope>
    <source>
        <strain evidence="1">KU_S4_2022</strain>
        <tissue evidence="1">Muscle</tissue>
    </source>
</reference>
<gene>
    <name evidence="1" type="ORF">NHX12_011936</name>
</gene>
<evidence type="ECO:0000313" key="2">
    <source>
        <dbReference type="Proteomes" id="UP001148018"/>
    </source>
</evidence>
<proteinExistence type="predicted"/>
<evidence type="ECO:0000313" key="1">
    <source>
        <dbReference type="EMBL" id="KAJ3588343.1"/>
    </source>
</evidence>
<name>A0A9Q0I861_9TELE</name>
<dbReference type="Proteomes" id="UP001148018">
    <property type="component" value="Unassembled WGS sequence"/>
</dbReference>
<protein>
    <submittedName>
        <fullName evidence="1">Uncharacterized protein</fullName>
    </submittedName>
</protein>
<keyword evidence="2" id="KW-1185">Reference proteome</keyword>
<dbReference type="AlphaFoldDB" id="A0A9Q0I861"/>
<comment type="caution">
    <text evidence="1">The sequence shown here is derived from an EMBL/GenBank/DDBJ whole genome shotgun (WGS) entry which is preliminary data.</text>
</comment>
<accession>A0A9Q0I861</accession>
<organism evidence="1 2">
    <name type="scientific">Muraenolepis orangiensis</name>
    <name type="common">Patagonian moray cod</name>
    <dbReference type="NCBI Taxonomy" id="630683"/>
    <lineage>
        <taxon>Eukaryota</taxon>
        <taxon>Metazoa</taxon>
        <taxon>Chordata</taxon>
        <taxon>Craniata</taxon>
        <taxon>Vertebrata</taxon>
        <taxon>Euteleostomi</taxon>
        <taxon>Actinopterygii</taxon>
        <taxon>Neopterygii</taxon>
        <taxon>Teleostei</taxon>
        <taxon>Neoteleostei</taxon>
        <taxon>Acanthomorphata</taxon>
        <taxon>Zeiogadaria</taxon>
        <taxon>Gadariae</taxon>
        <taxon>Gadiformes</taxon>
        <taxon>Muraenolepidoidei</taxon>
        <taxon>Muraenolepididae</taxon>
        <taxon>Muraenolepis</taxon>
    </lineage>
</organism>